<accession>A0A502DD42</accession>
<evidence type="ECO:0000313" key="7">
    <source>
        <dbReference type="EMBL" id="TPG23587.1"/>
    </source>
</evidence>
<keyword evidence="4" id="KW-0029">Amino-acid transport</keyword>
<evidence type="ECO:0000256" key="2">
    <source>
        <dbReference type="ARBA" id="ARBA00022448"/>
    </source>
</evidence>
<keyword evidence="3 5" id="KW-0732">Signal</keyword>
<dbReference type="RefSeq" id="WP_140845109.1">
    <property type="nucleotide sequence ID" value="NZ_RCZI01000009.1"/>
</dbReference>
<evidence type="ECO:0000256" key="1">
    <source>
        <dbReference type="ARBA" id="ARBA00010062"/>
    </source>
</evidence>
<dbReference type="Proteomes" id="UP000319212">
    <property type="component" value="Unassembled WGS sequence"/>
</dbReference>
<keyword evidence="2" id="KW-0813">Transport</keyword>
<dbReference type="InterPro" id="IPR051010">
    <property type="entry name" value="BCAA_transport"/>
</dbReference>
<dbReference type="Gene3D" id="3.40.50.2300">
    <property type="match status" value="2"/>
</dbReference>
<comment type="similarity">
    <text evidence="1">Belongs to the leucine-binding protein family.</text>
</comment>
<dbReference type="OrthoDB" id="9794826at2"/>
<comment type="caution">
    <text evidence="7">The sequence shown here is derived from an EMBL/GenBank/DDBJ whole genome shotgun (WGS) entry which is preliminary data.</text>
</comment>
<dbReference type="InterPro" id="IPR028082">
    <property type="entry name" value="Peripla_BP_I"/>
</dbReference>
<dbReference type="Pfam" id="PF13458">
    <property type="entry name" value="Peripla_BP_6"/>
    <property type="match status" value="1"/>
</dbReference>
<dbReference type="AlphaFoldDB" id="A0A502DD42"/>
<organism evidence="7 8">
    <name type="scientific">Variovorax guangxiensis</name>
    <dbReference type="NCBI Taxonomy" id="1775474"/>
    <lineage>
        <taxon>Bacteria</taxon>
        <taxon>Pseudomonadati</taxon>
        <taxon>Pseudomonadota</taxon>
        <taxon>Betaproteobacteria</taxon>
        <taxon>Burkholderiales</taxon>
        <taxon>Comamonadaceae</taxon>
        <taxon>Variovorax</taxon>
    </lineage>
</organism>
<feature type="signal peptide" evidence="5">
    <location>
        <begin position="1"/>
        <end position="18"/>
    </location>
</feature>
<name>A0A502DD42_9BURK</name>
<reference evidence="7 8" key="1">
    <citation type="journal article" date="2019" name="Environ. Microbiol.">
        <title>Species interactions and distinct microbial communities in high Arctic permafrost affected cryosols are associated with the CH4 and CO2 gas fluxes.</title>
        <authorList>
            <person name="Altshuler I."/>
            <person name="Hamel J."/>
            <person name="Turney S."/>
            <person name="Magnuson E."/>
            <person name="Levesque R."/>
            <person name="Greer C."/>
            <person name="Whyte L.G."/>
        </authorList>
    </citation>
    <scope>NUCLEOTIDE SEQUENCE [LARGE SCALE GENOMIC DNA]</scope>
    <source>
        <strain evidence="7 8">S06.C</strain>
    </source>
</reference>
<sequence>MKLLRHLIVAGIAVSALAQLSLGNAQSVKIGLVGIMTGPNAQNGEFCRNGAMLALDEINAAGGVKTPDGKTHKLALEVVDDQGKPDVGLNAIRRLASDAEVVAFMGPDFTGITLPSLFVGEEAGMAQITSSIGAQVTAQGNKHILRGRSNDQMWMTALVDYIGKTLKVKSVGVSFTNVELGRSGRDVAVKSLAEKYNLKPAVEVSHSAGDRDLTASAARIMQANPDVLINWGTQIEAALLLRTLRQLGWKGVFAFNAADDIFVNLAKESAVGVVGPQNWVWSKPDEGTKKFVNAYEAKYGKKPSPHSIVYYDGVKMYAEAIAKGGPVRRDVLASLKAMPAWKGVQGTYQPNEKAGDTIASTVIIRYDAKLNPEVVFSAN</sequence>
<evidence type="ECO:0000259" key="6">
    <source>
        <dbReference type="Pfam" id="PF13458"/>
    </source>
</evidence>
<dbReference type="PRINTS" id="PR00337">
    <property type="entry name" value="LEUILEVALBP"/>
</dbReference>
<evidence type="ECO:0000256" key="5">
    <source>
        <dbReference type="SAM" id="SignalP"/>
    </source>
</evidence>
<gene>
    <name evidence="7" type="ORF">EAH82_20515</name>
</gene>
<proteinExistence type="inferred from homology"/>
<dbReference type="InterPro" id="IPR028081">
    <property type="entry name" value="Leu-bd"/>
</dbReference>
<dbReference type="PANTHER" id="PTHR30483:SF6">
    <property type="entry name" value="PERIPLASMIC BINDING PROTEIN OF ABC TRANSPORTER FOR NATURAL AMINO ACIDS"/>
    <property type="match status" value="1"/>
</dbReference>
<dbReference type="InterPro" id="IPR000709">
    <property type="entry name" value="Leu_Ile_Val-bd"/>
</dbReference>
<evidence type="ECO:0000313" key="8">
    <source>
        <dbReference type="Proteomes" id="UP000319212"/>
    </source>
</evidence>
<feature type="chain" id="PRO_5021390107" evidence="5">
    <location>
        <begin position="19"/>
        <end position="379"/>
    </location>
</feature>
<evidence type="ECO:0000256" key="3">
    <source>
        <dbReference type="ARBA" id="ARBA00022729"/>
    </source>
</evidence>
<dbReference type="PANTHER" id="PTHR30483">
    <property type="entry name" value="LEUCINE-SPECIFIC-BINDING PROTEIN"/>
    <property type="match status" value="1"/>
</dbReference>
<dbReference type="SUPFAM" id="SSF53822">
    <property type="entry name" value="Periplasmic binding protein-like I"/>
    <property type="match status" value="1"/>
</dbReference>
<feature type="domain" description="Leucine-binding protein" evidence="6">
    <location>
        <begin position="27"/>
        <end position="363"/>
    </location>
</feature>
<protein>
    <submittedName>
        <fullName evidence="7">Amino acid ABC transporter substrate-binding protein</fullName>
    </submittedName>
</protein>
<dbReference type="EMBL" id="RCZI01000009">
    <property type="protein sequence ID" value="TPG23587.1"/>
    <property type="molecule type" value="Genomic_DNA"/>
</dbReference>
<evidence type="ECO:0000256" key="4">
    <source>
        <dbReference type="ARBA" id="ARBA00022970"/>
    </source>
</evidence>
<dbReference type="GO" id="GO:0006865">
    <property type="term" value="P:amino acid transport"/>
    <property type="evidence" value="ECO:0007669"/>
    <property type="project" value="UniProtKB-KW"/>
</dbReference>